<dbReference type="AlphaFoldDB" id="A0A4Y9ZWR0"/>
<sequence length="395" mass="43092">MHLLSIFPSDEEIAEIAAAAFEEASILWSLLGYDLTAEAPTGSGSATPSLSDDDVDQKELLERDEASEDMSEKQELQNALTQASSLPTLPSNSTDIILDECTFAAASLNMEEYEHINSLPDEDPAQLDELRAGLAQILNTFATPEQEEDNSHSKDESGHRLLAHKIHETLKLEEDRGYMGLIRCTHWVKSAAGAGDKKAQDETVETETGNTANARMAAQSGATAITRRCQKAFAGSPAIEIIVTAKVDMISHICKDSWGLVLVDDNLMLGKVLTMYEKGDGKAAKHSWISTSSSIAAISYLPVQVWQHGHQRQFRAMHGKCLPLRIPRFAHLLAAAFLCLVPTKSIRTLPGASNNMELLAGAFEDIYIKLSADKPQLVLAVRDLLRPSRRASGDK</sequence>
<dbReference type="Proteomes" id="UP000298061">
    <property type="component" value="Unassembled WGS sequence"/>
</dbReference>
<evidence type="ECO:0000313" key="2">
    <source>
        <dbReference type="Proteomes" id="UP000298061"/>
    </source>
</evidence>
<dbReference type="OrthoDB" id="3069111at2759"/>
<protein>
    <submittedName>
        <fullName evidence="1">Uncharacterized protein</fullName>
    </submittedName>
</protein>
<keyword evidence="2" id="KW-1185">Reference proteome</keyword>
<comment type="caution">
    <text evidence="1">The sequence shown here is derived from an EMBL/GenBank/DDBJ whole genome shotgun (WGS) entry which is preliminary data.</text>
</comment>
<gene>
    <name evidence="1" type="ORF">EWM64_g4765</name>
</gene>
<organism evidence="1 2">
    <name type="scientific">Hericium alpestre</name>
    <dbReference type="NCBI Taxonomy" id="135208"/>
    <lineage>
        <taxon>Eukaryota</taxon>
        <taxon>Fungi</taxon>
        <taxon>Dikarya</taxon>
        <taxon>Basidiomycota</taxon>
        <taxon>Agaricomycotina</taxon>
        <taxon>Agaricomycetes</taxon>
        <taxon>Russulales</taxon>
        <taxon>Hericiaceae</taxon>
        <taxon>Hericium</taxon>
    </lineage>
</organism>
<proteinExistence type="predicted"/>
<accession>A0A4Y9ZWR0</accession>
<dbReference type="EMBL" id="SFCI01000533">
    <property type="protein sequence ID" value="TFY79252.1"/>
    <property type="molecule type" value="Genomic_DNA"/>
</dbReference>
<evidence type="ECO:0000313" key="1">
    <source>
        <dbReference type="EMBL" id="TFY79252.1"/>
    </source>
</evidence>
<reference evidence="1 2" key="1">
    <citation type="submission" date="2019-02" db="EMBL/GenBank/DDBJ databases">
        <title>Genome sequencing of the rare red list fungi Hericium alpestre (H. flagellum).</title>
        <authorList>
            <person name="Buettner E."/>
            <person name="Kellner H."/>
        </authorList>
    </citation>
    <scope>NUCLEOTIDE SEQUENCE [LARGE SCALE GENOMIC DNA]</scope>
    <source>
        <strain evidence="1 2">DSM 108284</strain>
    </source>
</reference>
<name>A0A4Y9ZWR0_9AGAM</name>